<evidence type="ECO:0000313" key="3">
    <source>
        <dbReference type="EMBL" id="SDP61830.1"/>
    </source>
</evidence>
<evidence type="ECO:0000256" key="2">
    <source>
        <dbReference type="SAM" id="MobiDB-lite"/>
    </source>
</evidence>
<dbReference type="Gene3D" id="2.60.40.1220">
    <property type="match status" value="1"/>
</dbReference>
<protein>
    <recommendedName>
        <fullName evidence="5">Intein N-terminal splicing region</fullName>
    </recommendedName>
</protein>
<dbReference type="InterPro" id="IPR036844">
    <property type="entry name" value="Hint_dom_sf"/>
</dbReference>
<feature type="compositionally biased region" description="Polar residues" evidence="2">
    <location>
        <begin position="557"/>
        <end position="569"/>
    </location>
</feature>
<name>A0A1H0U6Z3_9BURK</name>
<dbReference type="EMBL" id="FNJL01000018">
    <property type="protein sequence ID" value="SDP61830.1"/>
    <property type="molecule type" value="Genomic_DNA"/>
</dbReference>
<organism evidence="3 4">
    <name type="scientific">Paracidovorax cattleyae</name>
    <dbReference type="NCBI Taxonomy" id="80868"/>
    <lineage>
        <taxon>Bacteria</taxon>
        <taxon>Pseudomonadati</taxon>
        <taxon>Pseudomonadota</taxon>
        <taxon>Betaproteobacteria</taxon>
        <taxon>Burkholderiales</taxon>
        <taxon>Comamonadaceae</taxon>
        <taxon>Paracidovorax</taxon>
    </lineage>
</organism>
<sequence length="569" mass="61857">MPDYLPGCVEKVKAKNGKLCSWDNVCKIVQDNTDVYCKNRLDHDGTPFDEPVPNVENGKPCFCCCSCFAQHTPIEVSPGEFVAVRDIETRDFVLSGFEQNGQMQWQPSEIVLSNGIGPKLEFDYMYYVQYMSGEFNQQMIVTVDHLFLLENGKVKPVQYLNPQDRLRRPDGTVAEVLFVLSAKYVGGVHHVSFAGFDNTTLNGHLLSANGVITSDYSVQLAYSAGQLNPALLDRPAAPPLRVGTAEYAAQFENPAQRAFLADPERWPAGLEPLPRPLINVPATARAFFTEAQARQLQAAAPSYPANSSINMATLRWLMNTIYGSYRPKTTFLLDWENPLPNIYGWQGDGTTYVLVTGGLALIEGLQYEGLALMMAHGIAAGSGLMCVGPADYDAVFSVLRMNWSNALFFDVFAAGLDQVTTLFSHIQDSEANPDNICNQPSLQCRLDTYNAALSMMPLPACATPVSAFSLEGAKAGRALDGVVASFSLSVDVSSAESTDNYTISPEDPTHVPVTVDSAIVRGKGGGRTVRLLTTGLQPGQNYELSVDGVQSKDGASLNPQKRTAVFTTP</sequence>
<gene>
    <name evidence="3" type="ORF">SAMN04489708_11818</name>
</gene>
<evidence type="ECO:0000256" key="1">
    <source>
        <dbReference type="ARBA" id="ARBA00022729"/>
    </source>
</evidence>
<keyword evidence="1" id="KW-0732">Signal</keyword>
<accession>A0A1H0U6Z3</accession>
<keyword evidence="4" id="KW-1185">Reference proteome</keyword>
<feature type="region of interest" description="Disordered" evidence="2">
    <location>
        <begin position="550"/>
        <end position="569"/>
    </location>
</feature>
<dbReference type="Proteomes" id="UP000199317">
    <property type="component" value="Unassembled WGS sequence"/>
</dbReference>
<dbReference type="Gene3D" id="2.170.16.10">
    <property type="entry name" value="Hedgehog/Intein (Hint) domain"/>
    <property type="match status" value="1"/>
</dbReference>
<evidence type="ECO:0000313" key="4">
    <source>
        <dbReference type="Proteomes" id="UP000199317"/>
    </source>
</evidence>
<dbReference type="OrthoDB" id="8451433at2"/>
<dbReference type="InterPro" id="IPR014755">
    <property type="entry name" value="Cu-Rt/internalin_Ig-like"/>
</dbReference>
<reference evidence="4" key="1">
    <citation type="submission" date="2016-10" db="EMBL/GenBank/DDBJ databases">
        <authorList>
            <person name="Varghese N."/>
            <person name="Submissions S."/>
        </authorList>
    </citation>
    <scope>NUCLEOTIDE SEQUENCE [LARGE SCALE GENOMIC DNA]</scope>
    <source>
        <strain evidence="4">DSM 17101</strain>
    </source>
</reference>
<dbReference type="RefSeq" id="WP_092835727.1">
    <property type="nucleotide sequence ID" value="NZ_FNJL01000018.1"/>
</dbReference>
<proteinExistence type="predicted"/>
<dbReference type="AlphaFoldDB" id="A0A1H0U6Z3"/>
<evidence type="ECO:0008006" key="5">
    <source>
        <dbReference type="Google" id="ProtNLM"/>
    </source>
</evidence>
<dbReference type="SUPFAM" id="SSF51294">
    <property type="entry name" value="Hedgehog/intein (Hint) domain"/>
    <property type="match status" value="1"/>
</dbReference>